<dbReference type="InterPro" id="IPR033138">
    <property type="entry name" value="Cu_oxidase_CS"/>
</dbReference>
<feature type="domain" description="Plastocyanin-like" evidence="8">
    <location>
        <begin position="504"/>
        <end position="642"/>
    </location>
</feature>
<dbReference type="Pfam" id="PF00394">
    <property type="entry name" value="Cu-oxidase"/>
    <property type="match status" value="1"/>
</dbReference>
<comment type="similarity">
    <text evidence="1">Belongs to the multicopper oxidase family.</text>
</comment>
<keyword evidence="3" id="KW-0560">Oxidoreductase</keyword>
<dbReference type="EMBL" id="ML735738">
    <property type="protein sequence ID" value="KAE8417392.1"/>
    <property type="molecule type" value="Genomic_DNA"/>
</dbReference>
<keyword evidence="6" id="KW-0812">Transmembrane</keyword>
<dbReference type="PROSITE" id="PS00079">
    <property type="entry name" value="MULTICOPPER_OXIDASE1"/>
    <property type="match status" value="1"/>
</dbReference>
<dbReference type="PROSITE" id="PS00080">
    <property type="entry name" value="MULTICOPPER_OXIDASE2"/>
    <property type="match status" value="1"/>
</dbReference>
<feature type="domain" description="Plastocyanin-like" evidence="9">
    <location>
        <begin position="143"/>
        <end position="257"/>
    </location>
</feature>
<feature type="region of interest" description="Disordered" evidence="5">
    <location>
        <begin position="1"/>
        <end position="57"/>
    </location>
</feature>
<evidence type="ECO:0000259" key="7">
    <source>
        <dbReference type="Pfam" id="PF00394"/>
    </source>
</evidence>
<dbReference type="Gene3D" id="2.60.40.420">
    <property type="entry name" value="Cupredoxins - blue copper proteins"/>
    <property type="match status" value="3"/>
</dbReference>
<evidence type="ECO:0000259" key="9">
    <source>
        <dbReference type="Pfam" id="PF07732"/>
    </source>
</evidence>
<dbReference type="Pfam" id="PF07731">
    <property type="entry name" value="Cu-oxidase_2"/>
    <property type="match status" value="1"/>
</dbReference>
<dbReference type="Proteomes" id="UP000325395">
    <property type="component" value="Unassembled WGS sequence"/>
</dbReference>
<dbReference type="SUPFAM" id="SSF49503">
    <property type="entry name" value="Cupredoxins"/>
    <property type="match status" value="3"/>
</dbReference>
<dbReference type="PANTHER" id="PTHR11709">
    <property type="entry name" value="MULTI-COPPER OXIDASE"/>
    <property type="match status" value="1"/>
</dbReference>
<dbReference type="InterPro" id="IPR011707">
    <property type="entry name" value="Cu-oxidase-like_N"/>
</dbReference>
<proteinExistence type="inferred from homology"/>
<dbReference type="InterPro" id="IPR001117">
    <property type="entry name" value="Cu-oxidase_2nd"/>
</dbReference>
<feature type="compositionally biased region" description="Polar residues" evidence="5">
    <location>
        <begin position="48"/>
        <end position="57"/>
    </location>
</feature>
<dbReference type="InterPro" id="IPR011706">
    <property type="entry name" value="Cu-oxidase_C"/>
</dbReference>
<dbReference type="InterPro" id="IPR045087">
    <property type="entry name" value="Cu-oxidase_fam"/>
</dbReference>
<feature type="compositionally biased region" description="Basic and acidic residues" evidence="5">
    <location>
        <begin position="1"/>
        <end position="19"/>
    </location>
</feature>
<evidence type="ECO:0000256" key="3">
    <source>
        <dbReference type="ARBA" id="ARBA00023002"/>
    </source>
</evidence>
<gene>
    <name evidence="10" type="ORF">BDV36DRAFT_178478</name>
</gene>
<dbReference type="CDD" id="cd04206">
    <property type="entry name" value="CuRO_1_LCC_like"/>
    <property type="match status" value="1"/>
</dbReference>
<keyword evidence="6" id="KW-0472">Membrane</keyword>
<evidence type="ECO:0000259" key="8">
    <source>
        <dbReference type="Pfam" id="PF07731"/>
    </source>
</evidence>
<keyword evidence="2" id="KW-0479">Metal-binding</keyword>
<evidence type="ECO:0000256" key="1">
    <source>
        <dbReference type="ARBA" id="ARBA00010609"/>
    </source>
</evidence>
<sequence length="648" mass="72633">MKDLHILSIRKPSDPDEKKKKSTKQTMEGRPSRRKSRTPKITERNESDTGSQNASAGRTTKYWPCSIVICPLILCILTALFFLQQFTTPDSLRFVLASPKIHHGETLHSQVHNPDLTRPSIELHPEDHVYRGPVTQHLDWVVTDDYLRPDGVLKQVYLVNGIFPGPTLEARSGDTLIINVTNALQGEPISIHWHGLHVQNTMDGVPGVTQNAISPGSTFMYYLTIPHDQSGTFWYHGHTGTSRADGLYGGFVVHAPSSRPTVRGLMARDSAESLQYGYEREFLLLIGDWYHQPGDQVLAWYMSIASFGNEPVPDSLLINGAGSFDCSMAVPARPLDCIEQQINLSYLSDIDTAYRLRVVNTGSLAGFTLSFENKPLTLIQVDSTDVEPQEAPSAGILYPGQRMDFILQPSKGELTSLTIHLDQDCFNYPNIALTPTQTFQITPSHFPLLPQSLPEDTLDLHNTPSKPSLLSNIPENPTQTQVIYTKIQKLSINHNIPNGFFNRTSWRPQQSSPLNTLPRDKWDDNQFSLAVPDSEWVDVVVNNLDEGGHPFHLHGHHFYILRVYEAPIGWGSYNPFVDSVPPGLESESGYDLSRAMLRDTVYIPSRGYAVLRFRADNPGVWLFHCHIVWHLASGMAMLVDVGEYSSYQ</sequence>
<name>A0ABQ6WJV3_9EURO</name>
<keyword evidence="6" id="KW-1133">Transmembrane helix</keyword>
<feature type="domain" description="Plastocyanin-like" evidence="7">
    <location>
        <begin position="281"/>
        <end position="410"/>
    </location>
</feature>
<evidence type="ECO:0000313" key="10">
    <source>
        <dbReference type="EMBL" id="KAE8417392.1"/>
    </source>
</evidence>
<feature type="transmembrane region" description="Helical" evidence="6">
    <location>
        <begin position="62"/>
        <end position="83"/>
    </location>
</feature>
<dbReference type="CDD" id="cd13910">
    <property type="entry name" value="CuRO_3_MCO_like_4"/>
    <property type="match status" value="1"/>
</dbReference>
<evidence type="ECO:0000256" key="2">
    <source>
        <dbReference type="ARBA" id="ARBA00022723"/>
    </source>
</evidence>
<accession>A0ABQ6WJV3</accession>
<evidence type="ECO:0000256" key="5">
    <source>
        <dbReference type="SAM" id="MobiDB-lite"/>
    </source>
</evidence>
<reference evidence="10 11" key="1">
    <citation type="submission" date="2019-04" db="EMBL/GenBank/DDBJ databases">
        <authorList>
            <consortium name="DOE Joint Genome Institute"/>
            <person name="Mondo S."/>
            <person name="Kjaerbolling I."/>
            <person name="Vesth T."/>
            <person name="Frisvad J.C."/>
            <person name="Nybo J.L."/>
            <person name="Theobald S."/>
            <person name="Kildgaard S."/>
            <person name="Isbrandt T."/>
            <person name="Kuo A."/>
            <person name="Sato A."/>
            <person name="Lyhne E.K."/>
            <person name="Kogle M.E."/>
            <person name="Wiebenga A."/>
            <person name="Kun R.S."/>
            <person name="Lubbers R.J."/>
            <person name="Makela M.R."/>
            <person name="Barry K."/>
            <person name="Chovatia M."/>
            <person name="Clum A."/>
            <person name="Daum C."/>
            <person name="Haridas S."/>
            <person name="He G."/>
            <person name="LaButti K."/>
            <person name="Lipzen A."/>
            <person name="Riley R."/>
            <person name="Salamov A."/>
            <person name="Simmons B.A."/>
            <person name="Magnuson J.K."/>
            <person name="Henrissat B."/>
            <person name="Mortensen U.H."/>
            <person name="Larsen T.O."/>
            <person name="Devries R.P."/>
            <person name="Grigoriev I.V."/>
            <person name="Machida M."/>
            <person name="Baker S.E."/>
            <person name="Andersen M.R."/>
            <person name="Cantor M.N."/>
            <person name="Hua S.X."/>
        </authorList>
    </citation>
    <scope>NUCLEOTIDE SEQUENCE [LARGE SCALE GENOMIC DNA]</scope>
    <source>
        <strain evidence="10 11">CBS 117616</strain>
    </source>
</reference>
<evidence type="ECO:0000256" key="4">
    <source>
        <dbReference type="ARBA" id="ARBA00023008"/>
    </source>
</evidence>
<dbReference type="Pfam" id="PF07732">
    <property type="entry name" value="Cu-oxidase_3"/>
    <property type="match status" value="1"/>
</dbReference>
<evidence type="ECO:0000313" key="11">
    <source>
        <dbReference type="Proteomes" id="UP000325395"/>
    </source>
</evidence>
<dbReference type="InterPro" id="IPR008972">
    <property type="entry name" value="Cupredoxin"/>
</dbReference>
<dbReference type="PANTHER" id="PTHR11709:SF511">
    <property type="entry name" value="LACCASE"/>
    <property type="match status" value="1"/>
</dbReference>
<keyword evidence="11" id="KW-1185">Reference proteome</keyword>
<dbReference type="InterPro" id="IPR002355">
    <property type="entry name" value="Cu_oxidase_Cu_BS"/>
</dbReference>
<keyword evidence="4" id="KW-0186">Copper</keyword>
<protein>
    <submittedName>
        <fullName evidence="10">Multicopper oxidase-domain-containing protein</fullName>
    </submittedName>
</protein>
<evidence type="ECO:0000256" key="6">
    <source>
        <dbReference type="SAM" id="Phobius"/>
    </source>
</evidence>
<organism evidence="10 11">
    <name type="scientific">Aspergillus pseudocaelatus</name>
    <dbReference type="NCBI Taxonomy" id="1825620"/>
    <lineage>
        <taxon>Eukaryota</taxon>
        <taxon>Fungi</taxon>
        <taxon>Dikarya</taxon>
        <taxon>Ascomycota</taxon>
        <taxon>Pezizomycotina</taxon>
        <taxon>Eurotiomycetes</taxon>
        <taxon>Eurotiomycetidae</taxon>
        <taxon>Eurotiales</taxon>
        <taxon>Aspergillaceae</taxon>
        <taxon>Aspergillus</taxon>
        <taxon>Aspergillus subgen. Circumdati</taxon>
    </lineage>
</organism>